<evidence type="ECO:0000256" key="1">
    <source>
        <dbReference type="SAM" id="MobiDB-lite"/>
    </source>
</evidence>
<accession>A0AAW2IGB2</accession>
<protein>
    <submittedName>
        <fullName evidence="2">Uncharacterized protein</fullName>
    </submittedName>
</protein>
<gene>
    <name evidence="2" type="ORF">PYX00_001892</name>
</gene>
<reference evidence="2" key="1">
    <citation type="journal article" date="2024" name="Gigascience">
        <title>Chromosome-level genome of the poultry shaft louse Menopon gallinae provides insight into the host-switching and adaptive evolution of parasitic lice.</title>
        <authorList>
            <person name="Xu Y."/>
            <person name="Ma L."/>
            <person name="Liu S."/>
            <person name="Liang Y."/>
            <person name="Liu Q."/>
            <person name="He Z."/>
            <person name="Tian L."/>
            <person name="Duan Y."/>
            <person name="Cai W."/>
            <person name="Li H."/>
            <person name="Song F."/>
        </authorList>
    </citation>
    <scope>NUCLEOTIDE SEQUENCE</scope>
    <source>
        <strain evidence="2">Cailab_2023a</strain>
    </source>
</reference>
<name>A0AAW2IGB2_9NEOP</name>
<dbReference type="EMBL" id="JARGDH010000001">
    <property type="protein sequence ID" value="KAL0280668.1"/>
    <property type="molecule type" value="Genomic_DNA"/>
</dbReference>
<feature type="region of interest" description="Disordered" evidence="1">
    <location>
        <begin position="72"/>
        <end position="92"/>
    </location>
</feature>
<proteinExistence type="predicted"/>
<dbReference type="AlphaFoldDB" id="A0AAW2IGB2"/>
<sequence>MKCCKTCDKHNDEPIMKSDVFPRSTTSVYNPCFPFLLDGAVPAGDPLLMNSSRLRDIMMAACFLKGEIFRGGKGDLFRRPDSGPRDVKEAAR</sequence>
<evidence type="ECO:0000313" key="2">
    <source>
        <dbReference type="EMBL" id="KAL0280668.1"/>
    </source>
</evidence>
<organism evidence="2">
    <name type="scientific">Menopon gallinae</name>
    <name type="common">poultry shaft louse</name>
    <dbReference type="NCBI Taxonomy" id="328185"/>
    <lineage>
        <taxon>Eukaryota</taxon>
        <taxon>Metazoa</taxon>
        <taxon>Ecdysozoa</taxon>
        <taxon>Arthropoda</taxon>
        <taxon>Hexapoda</taxon>
        <taxon>Insecta</taxon>
        <taxon>Pterygota</taxon>
        <taxon>Neoptera</taxon>
        <taxon>Paraneoptera</taxon>
        <taxon>Psocodea</taxon>
        <taxon>Troctomorpha</taxon>
        <taxon>Phthiraptera</taxon>
        <taxon>Amblycera</taxon>
        <taxon>Menoponidae</taxon>
        <taxon>Menopon</taxon>
    </lineage>
</organism>
<comment type="caution">
    <text evidence="2">The sequence shown here is derived from an EMBL/GenBank/DDBJ whole genome shotgun (WGS) entry which is preliminary data.</text>
</comment>